<proteinExistence type="predicted"/>
<dbReference type="CDD" id="cd06170">
    <property type="entry name" value="LuxR_C_like"/>
    <property type="match status" value="1"/>
</dbReference>
<dbReference type="InterPro" id="IPR036388">
    <property type="entry name" value="WH-like_DNA-bd_sf"/>
</dbReference>
<evidence type="ECO:0000256" key="2">
    <source>
        <dbReference type="ARBA" id="ARBA00023125"/>
    </source>
</evidence>
<keyword evidence="6" id="KW-1185">Reference proteome</keyword>
<evidence type="ECO:0000313" key="6">
    <source>
        <dbReference type="Proteomes" id="UP001597493"/>
    </source>
</evidence>
<dbReference type="Gene3D" id="1.10.10.10">
    <property type="entry name" value="Winged helix-like DNA-binding domain superfamily/Winged helix DNA-binding domain"/>
    <property type="match status" value="1"/>
</dbReference>
<dbReference type="PANTHER" id="PTHR43214:SF24">
    <property type="entry name" value="TRANSCRIPTIONAL REGULATORY PROTEIN NARL-RELATED"/>
    <property type="match status" value="1"/>
</dbReference>
<evidence type="ECO:0000259" key="4">
    <source>
        <dbReference type="PROSITE" id="PS50043"/>
    </source>
</evidence>
<dbReference type="InterPro" id="IPR027417">
    <property type="entry name" value="P-loop_NTPase"/>
</dbReference>
<dbReference type="SMART" id="SM00421">
    <property type="entry name" value="HTH_LUXR"/>
    <property type="match status" value="1"/>
</dbReference>
<dbReference type="Gene3D" id="3.40.50.300">
    <property type="entry name" value="P-loop containing nucleotide triphosphate hydrolases"/>
    <property type="match status" value="1"/>
</dbReference>
<accession>A0ABW5QWC3</accession>
<dbReference type="PANTHER" id="PTHR43214">
    <property type="entry name" value="TWO-COMPONENT RESPONSE REGULATOR"/>
    <property type="match status" value="1"/>
</dbReference>
<dbReference type="PROSITE" id="PS50043">
    <property type="entry name" value="HTH_LUXR_2"/>
    <property type="match status" value="1"/>
</dbReference>
<gene>
    <name evidence="5" type="ORF">ACFSW5_11220</name>
</gene>
<dbReference type="Pfam" id="PF00196">
    <property type="entry name" value="GerE"/>
    <property type="match status" value="1"/>
</dbReference>
<name>A0ABW5QWC3_9BACL</name>
<dbReference type="InterPro" id="IPR041664">
    <property type="entry name" value="AAA_16"/>
</dbReference>
<dbReference type="InterPro" id="IPR016032">
    <property type="entry name" value="Sig_transdc_resp-reg_C-effctor"/>
</dbReference>
<feature type="domain" description="HTH luxR-type" evidence="4">
    <location>
        <begin position="625"/>
        <end position="689"/>
    </location>
</feature>
<comment type="caution">
    <text evidence="5">The sequence shown here is derived from an EMBL/GenBank/DDBJ whole genome shotgun (WGS) entry which is preliminary data.</text>
</comment>
<keyword evidence="3" id="KW-0804">Transcription</keyword>
<dbReference type="Proteomes" id="UP001597493">
    <property type="component" value="Unassembled WGS sequence"/>
</dbReference>
<dbReference type="InterPro" id="IPR000792">
    <property type="entry name" value="Tscrpt_reg_LuxR_C"/>
</dbReference>
<reference evidence="6" key="1">
    <citation type="journal article" date="2019" name="Int. J. Syst. Evol. Microbiol.">
        <title>The Global Catalogue of Microorganisms (GCM) 10K type strain sequencing project: providing services to taxonomists for standard genome sequencing and annotation.</title>
        <authorList>
            <consortium name="The Broad Institute Genomics Platform"/>
            <consortium name="The Broad Institute Genome Sequencing Center for Infectious Disease"/>
            <person name="Wu L."/>
            <person name="Ma J."/>
        </authorList>
    </citation>
    <scope>NUCLEOTIDE SEQUENCE [LARGE SCALE GENOMIC DNA]</scope>
    <source>
        <strain evidence="6">TISTR 1827</strain>
    </source>
</reference>
<dbReference type="SUPFAM" id="SSF52540">
    <property type="entry name" value="P-loop containing nucleoside triphosphate hydrolases"/>
    <property type="match status" value="1"/>
</dbReference>
<evidence type="ECO:0000313" key="5">
    <source>
        <dbReference type="EMBL" id="MFD2660816.1"/>
    </source>
</evidence>
<dbReference type="InterPro" id="IPR039420">
    <property type="entry name" value="WalR-like"/>
</dbReference>
<keyword evidence="2" id="KW-0238">DNA-binding</keyword>
<keyword evidence="1" id="KW-0805">Transcription regulation</keyword>
<evidence type="ECO:0000256" key="1">
    <source>
        <dbReference type="ARBA" id="ARBA00023015"/>
    </source>
</evidence>
<protein>
    <submittedName>
        <fullName evidence="5">LuxR C-terminal-related transcriptional regulator</fullName>
    </submittedName>
</protein>
<sequence length="689" mass="77139">MGQIYSPIDERERYFVVGRDEELRRFRCLLDEAGGLDGRMRAVHVYGTGGVGKSTLLRVFRNEAQLAGAHFLLLDSRDFVHTEQGIAEALLRQTREQLGSLAAADATGGLGLNGWLEAIGRLAKISPVVVAFDTFEEMADMENWLRERLFAFLPERTIALTAGRHPLQGVWTSSPAWREKLVQLPLRHLNKSECGEYLTRLGSGGEEAAERIWRLTKGHPLAMSLAAAAQAYMAGEPLTAGADWFEQAASLWMREVPDQELRNVVEAASVLRHFNQEMLSFVMEEEVAPDVFDRLTSLSFVHRSDRGWRLHDLMRETTSARLKLRLPNRYKRLCERGAGYYADAVWAASGRRQTGWEVGELFRYVGADVLRALSAEPSQSSFYWEPVTETTLSEAAAYIHCRQHWTESISGAGVDPETGASFRIEYSAEEIRWNVALVDVRRLFELDKDSIKLLRDQDGRACGIAVFIPFHEGTVEYMEKEPICGPYLAGLKPEDKASLHAPRERPAGWFMRVMDFEDVLDPDMRKEAIDLIYAYLCSGGIVVCSPYPSGISRNAYPGFGFCTAEHAYHFNYDGKTATPTYVLDTRGDRLRGFLESLFQQAGLRWQPGGSADVKTGNADGAAKRKEALMSLLTKREKEVAELVLAGFSNSDAASRLFISEVTVKKHLKAIYAKLGVHSRMQLAGKLMTD</sequence>
<dbReference type="EMBL" id="JBHUMY010000011">
    <property type="protein sequence ID" value="MFD2660816.1"/>
    <property type="molecule type" value="Genomic_DNA"/>
</dbReference>
<dbReference type="PRINTS" id="PR00038">
    <property type="entry name" value="HTHLUXR"/>
</dbReference>
<dbReference type="Pfam" id="PF13191">
    <property type="entry name" value="AAA_16"/>
    <property type="match status" value="1"/>
</dbReference>
<evidence type="ECO:0000256" key="3">
    <source>
        <dbReference type="ARBA" id="ARBA00023163"/>
    </source>
</evidence>
<dbReference type="SUPFAM" id="SSF46894">
    <property type="entry name" value="C-terminal effector domain of the bipartite response regulators"/>
    <property type="match status" value="1"/>
</dbReference>
<organism evidence="5 6">
    <name type="scientific">Paenibacillus thailandensis</name>
    <dbReference type="NCBI Taxonomy" id="393250"/>
    <lineage>
        <taxon>Bacteria</taxon>
        <taxon>Bacillati</taxon>
        <taxon>Bacillota</taxon>
        <taxon>Bacilli</taxon>
        <taxon>Bacillales</taxon>
        <taxon>Paenibacillaceae</taxon>
        <taxon>Paenibacillus</taxon>
    </lineage>
</organism>
<dbReference type="RefSeq" id="WP_379272769.1">
    <property type="nucleotide sequence ID" value="NZ_JBHUGT010000045.1"/>
</dbReference>